<dbReference type="Proteomes" id="UP000035932">
    <property type="component" value="Unassembled WGS sequence"/>
</dbReference>
<organism evidence="1 2">
    <name type="scientific">Streptomyces roseus</name>
    <dbReference type="NCBI Taxonomy" id="66430"/>
    <lineage>
        <taxon>Bacteria</taxon>
        <taxon>Bacillati</taxon>
        <taxon>Actinomycetota</taxon>
        <taxon>Actinomycetes</taxon>
        <taxon>Kitasatosporales</taxon>
        <taxon>Streptomycetaceae</taxon>
        <taxon>Streptomyces</taxon>
    </lineage>
</organism>
<reference evidence="1 2" key="1">
    <citation type="submission" date="2015-06" db="EMBL/GenBank/DDBJ databases">
        <title>Recapitulation of the evolution of biosynthetic gene clusters reveals hidden chemical diversity on bacterial genomes.</title>
        <authorList>
            <person name="Cruz-Morales P."/>
            <person name="Martinez-Guerrero C."/>
            <person name="Morales-Escalante M.A."/>
            <person name="Yanez-Guerra L.A."/>
            <person name="Kopp J.F."/>
            <person name="Feldmann J."/>
            <person name="Ramos-Aboites H.E."/>
            <person name="Barona-Gomez F."/>
        </authorList>
    </citation>
    <scope>NUCLEOTIDE SEQUENCE [LARGE SCALE GENOMIC DNA]</scope>
    <source>
        <strain evidence="1 2">ATCC 31245</strain>
    </source>
</reference>
<sequence length="68" mass="6902">MMTDFARVSDGPISDGADAEFVDATNLFVSGGGLAGIEQLAQSEVGHPITEEMKASAMGVVKLFGGIG</sequence>
<accession>A0A0J6XQ18</accession>
<dbReference type="AlphaFoldDB" id="A0A0J6XQ18"/>
<name>A0A0J6XQ18_9ACTN</name>
<dbReference type="EMBL" id="LFML01000060">
    <property type="protein sequence ID" value="KMO96863.1"/>
    <property type="molecule type" value="Genomic_DNA"/>
</dbReference>
<proteinExistence type="predicted"/>
<keyword evidence="2" id="KW-1185">Reference proteome</keyword>
<evidence type="ECO:0000313" key="2">
    <source>
        <dbReference type="Proteomes" id="UP000035932"/>
    </source>
</evidence>
<comment type="caution">
    <text evidence="1">The sequence shown here is derived from an EMBL/GenBank/DDBJ whole genome shotgun (WGS) entry which is preliminary data.</text>
</comment>
<dbReference type="PATRIC" id="fig|66430.4.peg.5823"/>
<protein>
    <submittedName>
        <fullName evidence="1">Uncharacterized protein</fullName>
    </submittedName>
</protein>
<evidence type="ECO:0000313" key="1">
    <source>
        <dbReference type="EMBL" id="KMO96863.1"/>
    </source>
</evidence>
<gene>
    <name evidence="1" type="ORF">ACS04_15700</name>
</gene>